<name>A0A1H7B322_9BACT</name>
<evidence type="ECO:0000256" key="1">
    <source>
        <dbReference type="SAM" id="SignalP"/>
    </source>
</evidence>
<reference evidence="3" key="1">
    <citation type="submission" date="2016-10" db="EMBL/GenBank/DDBJ databases">
        <authorList>
            <person name="Varghese N."/>
            <person name="Submissions S."/>
        </authorList>
    </citation>
    <scope>NUCLEOTIDE SEQUENCE [LARGE SCALE GENOMIC DNA]</scope>
    <source>
        <strain evidence="3">IBRC-M 10761</strain>
    </source>
</reference>
<dbReference type="EMBL" id="FNZH01000009">
    <property type="protein sequence ID" value="SEJ72143.1"/>
    <property type="molecule type" value="Genomic_DNA"/>
</dbReference>
<accession>A0A1H7B322</accession>
<dbReference type="RefSeq" id="WP_174238278.1">
    <property type="nucleotide sequence ID" value="NZ_FNZH01000009.1"/>
</dbReference>
<dbReference type="AlphaFoldDB" id="A0A1H7B322"/>
<protein>
    <submittedName>
        <fullName evidence="2">Starch-binding associating with outer membrane</fullName>
    </submittedName>
</protein>
<dbReference type="InterPro" id="IPR011990">
    <property type="entry name" value="TPR-like_helical_dom_sf"/>
</dbReference>
<sequence>MKKYISLFLLSSFLVVTSCDDRFAELNTDPNRPGADVFDPNLILPVATYGYGNMLTGYSGPILFQSMWIQSLASTSTGGANYYSNADKYVISGSTNSYIQGVWNNGYQIASRINQMQSLARTKDLSNLDAVGGIFKASTLAFVSDVYGDVPYTEGLQAEEGITQPKYDSQSEAYMAMLTDLETSLASLNPAGDPIRNDVMYGGDLEKWRKFGYSVMLKMALRLVKVDPAAAQTWVQKAVAGGVFTSPDDDALIPSDQANGYSNQSANALNVVDDIYEVRWSDKTIDFLQATNDPRLSIVAEVPPAGLAANRDGVVEGNSDPAVQIGLPNGFDLTGGAFDITTHPEYPGPTGTGGDIAIIGAYSRPTAIYRDRDAPVFALTYAEVQLLLADAAVRGLASGSAAEYYKNGVEAAFVSIGKFGGRTVAIEDITDYTDANPLDQSTTDASLKMINEQIWVTTSLFANFVEAWNNWKRTGYPELTPVNFPGNFSSGQIPRRQPYPAGESGVNGESLNAAVSRMGGDDWITRTWWDGGN</sequence>
<organism evidence="2 3">
    <name type="scientific">Cyclobacterium xiamenense</name>
    <dbReference type="NCBI Taxonomy" id="1297121"/>
    <lineage>
        <taxon>Bacteria</taxon>
        <taxon>Pseudomonadati</taxon>
        <taxon>Bacteroidota</taxon>
        <taxon>Cytophagia</taxon>
        <taxon>Cytophagales</taxon>
        <taxon>Cyclobacteriaceae</taxon>
        <taxon>Cyclobacterium</taxon>
    </lineage>
</organism>
<dbReference type="Pfam" id="PF12771">
    <property type="entry name" value="SusD-like_2"/>
    <property type="match status" value="1"/>
</dbReference>
<dbReference type="PROSITE" id="PS51257">
    <property type="entry name" value="PROKAR_LIPOPROTEIN"/>
    <property type="match status" value="1"/>
</dbReference>
<evidence type="ECO:0000313" key="2">
    <source>
        <dbReference type="EMBL" id="SEJ72143.1"/>
    </source>
</evidence>
<dbReference type="SUPFAM" id="SSF48452">
    <property type="entry name" value="TPR-like"/>
    <property type="match status" value="1"/>
</dbReference>
<evidence type="ECO:0000313" key="3">
    <source>
        <dbReference type="Proteomes" id="UP000199403"/>
    </source>
</evidence>
<keyword evidence="1" id="KW-0732">Signal</keyword>
<proteinExistence type="predicted"/>
<keyword evidence="3" id="KW-1185">Reference proteome</keyword>
<dbReference type="Gene3D" id="1.25.40.390">
    <property type="match status" value="1"/>
</dbReference>
<dbReference type="InterPro" id="IPR041662">
    <property type="entry name" value="SusD-like_2"/>
</dbReference>
<dbReference type="STRING" id="1416801.SAMN05192553_109138"/>
<dbReference type="Proteomes" id="UP000199403">
    <property type="component" value="Unassembled WGS sequence"/>
</dbReference>
<feature type="chain" id="PRO_5011439809" evidence="1">
    <location>
        <begin position="19"/>
        <end position="533"/>
    </location>
</feature>
<feature type="signal peptide" evidence="1">
    <location>
        <begin position="1"/>
        <end position="18"/>
    </location>
</feature>
<gene>
    <name evidence="2" type="ORF">SAMN05192553_109138</name>
</gene>